<gene>
    <name evidence="1" type="ORF">FPOA_04799</name>
</gene>
<sequence length="532" mass="61584">MDPISLAVGIVPLSDQLIKTIKTIKKLIATYKSATKELETLVSKLNHVEIISRLPSSLYEMIHECYEKVTDIHRIIQSVTEKRDRGGGLFRNEGLLFLQNKDKITAGVKNLDKSLDFLQLLLTTSILSDSLSTRIREAFKEDNVDVVQQLFNERTITPATQITWNEYDPDRECNLLGLAAIARAPRILEFIRHQMRRVEETAHFGGCMWRCYRIRTQSQLQSAITYINIRKNALNIEELHMLLAGTQDFRQLKACMDAYLSWRPVRSPESNQIIQNQLIDIFRKKNLDVDLNMEDCVAVVSGLIDGGLDLSKGYNFDPSSLTQILRCRRTSDEAVESLHRWLDMLELAGVDIEAYLQFERPRCLVTWNESSANWHMPLRGKDSYIKRTLQVGYSRGRLIPYWRENIDKSCLVHELLMEFRHFLHSETIDIWTNAEQTMRYHRAWKSGKDLELLGPEKRSWPVAPLLVAEQSPDDPVLAADITEEYKIALEWTERAYYLMESRFERKQNLKMQKQAGKGKSCCQLTLPGSWVD</sequence>
<dbReference type="EMBL" id="LYXU01000002">
    <property type="protein sequence ID" value="OBS24253.1"/>
    <property type="molecule type" value="Genomic_DNA"/>
</dbReference>
<proteinExistence type="predicted"/>
<accession>A0A1B8AUN7</accession>
<dbReference type="AlphaFoldDB" id="A0A1B8AUN7"/>
<comment type="caution">
    <text evidence="1">The sequence shown here is derived from an EMBL/GenBank/DDBJ whole genome shotgun (WGS) entry which is preliminary data.</text>
</comment>
<evidence type="ECO:0000313" key="1">
    <source>
        <dbReference type="EMBL" id="OBS24253.1"/>
    </source>
</evidence>
<dbReference type="OMA" id="MIHECYE"/>
<dbReference type="Proteomes" id="UP000091967">
    <property type="component" value="Unassembled WGS sequence"/>
</dbReference>
<evidence type="ECO:0008006" key="3">
    <source>
        <dbReference type="Google" id="ProtNLM"/>
    </source>
</evidence>
<evidence type="ECO:0000313" key="2">
    <source>
        <dbReference type="Proteomes" id="UP000091967"/>
    </source>
</evidence>
<keyword evidence="2" id="KW-1185">Reference proteome</keyword>
<protein>
    <recommendedName>
        <fullName evidence="3">Fungal N-terminal domain-containing protein</fullName>
    </recommendedName>
</protein>
<reference evidence="1 2" key="1">
    <citation type="submission" date="2016-06" db="EMBL/GenBank/DDBJ databases">
        <title>Living apart together: crosstalk between the core and supernumerary genomes in a fungal plant pathogen.</title>
        <authorList>
            <person name="Vanheule A."/>
            <person name="Audenaert K."/>
            <person name="Warris S."/>
            <person name="Van De Geest H."/>
            <person name="Schijlen E."/>
            <person name="Hofte M."/>
            <person name="De Saeger S."/>
            <person name="Haesaert G."/>
            <person name="Waalwijk C."/>
            <person name="Van Der Lee T."/>
        </authorList>
    </citation>
    <scope>NUCLEOTIDE SEQUENCE [LARGE SCALE GENOMIC DNA]</scope>
    <source>
        <strain evidence="1 2">2516</strain>
    </source>
</reference>
<dbReference type="STRING" id="36050.A0A1B8AUN7"/>
<organism evidence="1 2">
    <name type="scientific">Fusarium poae</name>
    <dbReference type="NCBI Taxonomy" id="36050"/>
    <lineage>
        <taxon>Eukaryota</taxon>
        <taxon>Fungi</taxon>
        <taxon>Dikarya</taxon>
        <taxon>Ascomycota</taxon>
        <taxon>Pezizomycotina</taxon>
        <taxon>Sordariomycetes</taxon>
        <taxon>Hypocreomycetidae</taxon>
        <taxon>Hypocreales</taxon>
        <taxon>Nectriaceae</taxon>
        <taxon>Fusarium</taxon>
    </lineage>
</organism>
<name>A0A1B8AUN7_FUSPO</name>